<dbReference type="InterPro" id="IPR010987">
    <property type="entry name" value="Glutathione-S-Trfase_C-like"/>
</dbReference>
<evidence type="ECO:0000259" key="3">
    <source>
        <dbReference type="PROSITE" id="PS50405"/>
    </source>
</evidence>
<proteinExistence type="inferred from homology"/>
<dbReference type="OrthoDB" id="8772754at2"/>
<dbReference type="InterPro" id="IPR036249">
    <property type="entry name" value="Thioredoxin-like_sf"/>
</dbReference>
<protein>
    <submittedName>
        <fullName evidence="4">Glutathione S-transferase</fullName>
    </submittedName>
</protein>
<dbReference type="SFLD" id="SFLDS00019">
    <property type="entry name" value="Glutathione_Transferase_(cytos"/>
    <property type="match status" value="1"/>
</dbReference>
<evidence type="ECO:0000259" key="2">
    <source>
        <dbReference type="PROSITE" id="PS50404"/>
    </source>
</evidence>
<dbReference type="STRING" id="45067.Llan_0367"/>
<dbReference type="CDD" id="cd03057">
    <property type="entry name" value="GST_N_Beta"/>
    <property type="match status" value="1"/>
</dbReference>
<dbReference type="PROSITE" id="PS50404">
    <property type="entry name" value="GST_NTER"/>
    <property type="match status" value="1"/>
</dbReference>
<evidence type="ECO:0000313" key="4">
    <source>
        <dbReference type="EMBL" id="KTD24805.1"/>
    </source>
</evidence>
<dbReference type="SUPFAM" id="SSF47616">
    <property type="entry name" value="GST C-terminal domain-like"/>
    <property type="match status" value="1"/>
</dbReference>
<dbReference type="NCBIfam" id="NF007831">
    <property type="entry name" value="PRK10542.1"/>
    <property type="match status" value="1"/>
</dbReference>
<dbReference type="InterPro" id="IPR040079">
    <property type="entry name" value="Glutathione_S-Trfase"/>
</dbReference>
<dbReference type="CDD" id="cd03188">
    <property type="entry name" value="GST_C_Beta"/>
    <property type="match status" value="1"/>
</dbReference>
<dbReference type="eggNOG" id="COG0625">
    <property type="taxonomic scope" value="Bacteria"/>
</dbReference>
<comment type="caution">
    <text evidence="4">The sequence shown here is derived from an EMBL/GenBank/DDBJ whole genome shotgun (WGS) entry which is preliminary data.</text>
</comment>
<keyword evidence="5" id="KW-1185">Reference proteome</keyword>
<gene>
    <name evidence="4" type="ORF">Llan_0367</name>
</gene>
<sequence>MKLYFTQGACSLAVRIVINEIGVDCEYEAVDLKTKKTEENRDFLSVNPKGAVPVLELDNHQILTENAVIQQYLADKYQARELLPPVGDFNRYRVLECLNFISTEVHKSFGGLFNPSFPQEIKDKIFIPLIKSKLSFIDKQLKNQYLMGDHFTLADAYMFVMLLWAGSFKIDLKAWDRLPHYFATLNKRGSIVKSLKEETLEIA</sequence>
<dbReference type="InterPro" id="IPR004045">
    <property type="entry name" value="Glutathione_S-Trfase_N"/>
</dbReference>
<dbReference type="SFLD" id="SFLDG00358">
    <property type="entry name" value="Main_(cytGST)"/>
    <property type="match status" value="1"/>
</dbReference>
<dbReference type="PANTHER" id="PTHR44051:SF8">
    <property type="entry name" value="GLUTATHIONE S-TRANSFERASE GSTA"/>
    <property type="match status" value="1"/>
</dbReference>
<dbReference type="Pfam" id="PF00043">
    <property type="entry name" value="GST_C"/>
    <property type="match status" value="1"/>
</dbReference>
<dbReference type="InterPro" id="IPR004046">
    <property type="entry name" value="GST_C"/>
</dbReference>
<dbReference type="EMBL" id="LNYI01000008">
    <property type="protein sequence ID" value="KTD24805.1"/>
    <property type="molecule type" value="Genomic_DNA"/>
</dbReference>
<feature type="domain" description="GST N-terminal" evidence="2">
    <location>
        <begin position="1"/>
        <end position="81"/>
    </location>
</feature>
<dbReference type="GO" id="GO:0016740">
    <property type="term" value="F:transferase activity"/>
    <property type="evidence" value="ECO:0007669"/>
    <property type="project" value="UniProtKB-KW"/>
</dbReference>
<evidence type="ECO:0000256" key="1">
    <source>
        <dbReference type="RuleBase" id="RU003494"/>
    </source>
</evidence>
<dbReference type="Gene3D" id="3.40.30.10">
    <property type="entry name" value="Glutaredoxin"/>
    <property type="match status" value="1"/>
</dbReference>
<dbReference type="RefSeq" id="WP_028372864.1">
    <property type="nucleotide sequence ID" value="NZ_CAAAJD010000008.1"/>
</dbReference>
<accession>A0A0W0VXE7</accession>
<dbReference type="Gene3D" id="1.20.1050.10">
    <property type="match status" value="1"/>
</dbReference>
<dbReference type="SUPFAM" id="SSF52833">
    <property type="entry name" value="Thioredoxin-like"/>
    <property type="match status" value="1"/>
</dbReference>
<dbReference type="PROSITE" id="PS50405">
    <property type="entry name" value="GST_CTER"/>
    <property type="match status" value="1"/>
</dbReference>
<organism evidence="4 5">
    <name type="scientific">Legionella lansingensis</name>
    <dbReference type="NCBI Taxonomy" id="45067"/>
    <lineage>
        <taxon>Bacteria</taxon>
        <taxon>Pseudomonadati</taxon>
        <taxon>Pseudomonadota</taxon>
        <taxon>Gammaproteobacteria</taxon>
        <taxon>Legionellales</taxon>
        <taxon>Legionellaceae</taxon>
        <taxon>Legionella</taxon>
    </lineage>
</organism>
<keyword evidence="4" id="KW-0808">Transferase</keyword>
<name>A0A0W0VXE7_9GAMM</name>
<dbReference type="Proteomes" id="UP000054869">
    <property type="component" value="Unassembled WGS sequence"/>
</dbReference>
<dbReference type="InterPro" id="IPR036282">
    <property type="entry name" value="Glutathione-S-Trfase_C_sf"/>
</dbReference>
<dbReference type="PATRIC" id="fig|45067.4.peg.387"/>
<dbReference type="SFLD" id="SFLDG01150">
    <property type="entry name" value="Main.1:_Beta-like"/>
    <property type="match status" value="1"/>
</dbReference>
<evidence type="ECO:0000313" key="5">
    <source>
        <dbReference type="Proteomes" id="UP000054869"/>
    </source>
</evidence>
<feature type="domain" description="GST C-terminal" evidence="3">
    <location>
        <begin position="87"/>
        <end position="203"/>
    </location>
</feature>
<dbReference type="AlphaFoldDB" id="A0A0W0VXE7"/>
<dbReference type="Pfam" id="PF02798">
    <property type="entry name" value="GST_N"/>
    <property type="match status" value="1"/>
</dbReference>
<comment type="similarity">
    <text evidence="1">Belongs to the GST superfamily.</text>
</comment>
<reference evidence="4 5" key="1">
    <citation type="submission" date="2015-11" db="EMBL/GenBank/DDBJ databases">
        <title>Genomic analysis of 38 Legionella species identifies large and diverse effector repertoires.</title>
        <authorList>
            <person name="Burstein D."/>
            <person name="Amaro F."/>
            <person name="Zusman T."/>
            <person name="Lifshitz Z."/>
            <person name="Cohen O."/>
            <person name="Gilbert J.A."/>
            <person name="Pupko T."/>
            <person name="Shuman H.A."/>
            <person name="Segal G."/>
        </authorList>
    </citation>
    <scope>NUCLEOTIDE SEQUENCE [LARGE SCALE GENOMIC DNA]</scope>
    <source>
        <strain evidence="4 5">ATCC 49751</strain>
    </source>
</reference>
<dbReference type="PANTHER" id="PTHR44051">
    <property type="entry name" value="GLUTATHIONE S-TRANSFERASE-RELATED"/>
    <property type="match status" value="1"/>
</dbReference>